<dbReference type="FunFam" id="3.40.50.1000:FF:000075">
    <property type="entry name" value="Cation-transporting ATPase"/>
    <property type="match status" value="1"/>
</dbReference>
<feature type="transmembrane region" description="Helical" evidence="12">
    <location>
        <begin position="1124"/>
        <end position="1145"/>
    </location>
</feature>
<dbReference type="InParanoid" id="A0A6P8S9G5"/>
<sequence length="1215" mass="136526">MGESNKNGYHALLNRGEENEMDIFGYRTEGCRRAWCIMGHILSLGFLQLIFYWKPEWDVWANCIPCYLQEADVVLLRTTDDFKKYSRKKVMWVFLSDLDKSLAGKPDQLMITDGNSVINRAIMRPELKLRMIRLQKVSYVWDNDEKQFQKVGTLEDSLSCADIHSKFGSGLTAEEQNIRRFICGPNVIEVEVTPIWKLLVKEVLSPFYAFEACSLALWLAVGYIAYSMAIIMMSLVSIIFTVHDLRKESVKLHKLVESNNSIMVTVRRKNGECHEMESRHLVPGDIIILTGKKLYLPCDAILLSGGCIVNESMLTGESIPVIKTPLPNVDLYMPWKLHSGEDYKRHVLFCGTEVIQTKSSEQGPVKAVVLRTGFNTAKGDLVRSILYPKPMSFKLYRDAFRFLLVLAMVAVIGLVYTVLVFASQGAFLSEIVIKALIMVTTAVPPALSAALSTGTMYAQRRMKKKGIYCISPQRINVCGRLNLVCFDKTGTLTEDGLDLWGVSPSGGNCFLKVHKFSSGKDLPWGPLLGVMASCHSLIVLDGQIQGDPLDLKMFEATKWEMEEESGAKDNNRILAPSIIVKPATKTSEVPVDGISILHQFPFSSALQRMSVITRTTDEETLTVYMKGAPEMVVRFCRPETVPNSFSEELQFYTAQGLRVIGLAYKTLEKEGQDGVASLTREQVESDLEFLGLLIMENRLKVETKPVLEELNEAQIRTVMITGDNLKTAITVAKTSGLISDDGKVIMVEANEPTGLSPASISWKLLGEHKQNEYGNHDKNIYINIEGGSHERNGKENFYFAMSGKSYQVIIQHFNTLLPKVLVNGAIFARMSPGQKSSLIEEFQKLDYYVCMCGDGANDCGALKMAHAGISLSEQEASVASPFTSKTPNITCVPQLIKEGRAALVTSFCVFKYMTLYAMIQFICLLLLYWQLKILGNYQFLIQDVVVTILVCLTMSLNHAYPKLAPYRPPAQLISPPLLLSVVIHVCLSLAMQSCGFLVVQQQPWYSSAPSRTCRPFNGSTLEDPFATTATADVNRTVNEALREVKENHESFETTTLWLLSTVNFIIMAFVFSKGKPFRQPIYTNYIFSFLLGSLLALCMFLLFTDMESIYSIMELVCTPTLWRINILVMLLATFVASVILEEAVIENRKLWLMLKEIVGYHSKSQYRKFIRMLEKDPNWPPVNRTHYGVLNNGVTDTKIQAYCNPAYENHEKQLC</sequence>
<keyword evidence="4 12" id="KW-0479">Metal-binding</keyword>
<keyword evidence="10 12" id="KW-0472">Membrane</keyword>
<feature type="domain" description="P5B-type ATPase N-terminal" evidence="15">
    <location>
        <begin position="17"/>
        <end position="142"/>
    </location>
</feature>
<gene>
    <name evidence="17" type="primary">LOC117366926</name>
</gene>
<dbReference type="InterPro" id="IPR023299">
    <property type="entry name" value="ATPase_P-typ_cyto_dom_N"/>
</dbReference>
<dbReference type="GO" id="GO:0031902">
    <property type="term" value="C:late endosome membrane"/>
    <property type="evidence" value="ECO:0007669"/>
    <property type="project" value="TreeGrafter"/>
</dbReference>
<dbReference type="Proteomes" id="UP000515159">
    <property type="component" value="Chromosome 9"/>
</dbReference>
<comment type="similarity">
    <text evidence="2 12">Belongs to the cation transport ATPase (P-type) (TC 3.A.3) family. Type V subfamily.</text>
</comment>
<feature type="domain" description="Cation-transporting P-type ATPase N-terminal" evidence="14">
    <location>
        <begin position="161"/>
        <end position="208"/>
    </location>
</feature>
<keyword evidence="6 12" id="KW-0067">ATP-binding</keyword>
<dbReference type="GeneID" id="117366926"/>
<dbReference type="GO" id="GO:0019829">
    <property type="term" value="F:ATPase-coupled monoatomic cation transmembrane transporter activity"/>
    <property type="evidence" value="ECO:0007669"/>
    <property type="project" value="UniProtKB-UniRule"/>
</dbReference>
<dbReference type="InterPro" id="IPR006544">
    <property type="entry name" value="P-type_TPase_V"/>
</dbReference>
<feature type="transmembrane region" description="Helical" evidence="12">
    <location>
        <begin position="1054"/>
        <end position="1072"/>
    </location>
</feature>
<keyword evidence="16" id="KW-1185">Reference proteome</keyword>
<feature type="transmembrane region" description="Helical" evidence="12">
    <location>
        <begin position="399"/>
        <end position="419"/>
    </location>
</feature>
<dbReference type="KEGG" id="gsh:117366926"/>
<protein>
    <recommendedName>
        <fullName evidence="12">Cation-transporting ATPase</fullName>
        <ecNumber evidence="12">7.2.2.-</ecNumber>
    </recommendedName>
</protein>
<feature type="transmembrane region" description="Helical" evidence="12">
    <location>
        <begin position="1084"/>
        <end position="1104"/>
    </location>
</feature>
<feature type="transmembrane region" description="Helical" evidence="12">
    <location>
        <begin position="909"/>
        <end position="931"/>
    </location>
</feature>
<dbReference type="PANTHER" id="PTHR45630">
    <property type="entry name" value="CATION-TRANSPORTING ATPASE-RELATED"/>
    <property type="match status" value="1"/>
</dbReference>
<dbReference type="FunFam" id="1.20.1110.10:FF:000023">
    <property type="entry name" value="Cation-transporting ATPase"/>
    <property type="match status" value="1"/>
</dbReference>
<feature type="transmembrane region" description="Helical" evidence="12">
    <location>
        <begin position="215"/>
        <end position="242"/>
    </location>
</feature>
<evidence type="ECO:0000256" key="1">
    <source>
        <dbReference type="ARBA" id="ARBA00004141"/>
    </source>
</evidence>
<evidence type="ECO:0000256" key="3">
    <source>
        <dbReference type="ARBA" id="ARBA00022692"/>
    </source>
</evidence>
<dbReference type="SFLD" id="SFLDF00027">
    <property type="entry name" value="p-type_atpase"/>
    <property type="match status" value="1"/>
</dbReference>
<dbReference type="Pfam" id="PF12409">
    <property type="entry name" value="P5-ATPase"/>
    <property type="match status" value="1"/>
</dbReference>
<proteinExistence type="inferred from homology"/>
<dbReference type="FunFam" id="2.70.150.10:FF:000060">
    <property type="entry name" value="Cation-transporting ATPase"/>
    <property type="match status" value="1"/>
</dbReference>
<evidence type="ECO:0000256" key="11">
    <source>
        <dbReference type="ARBA" id="ARBA00049360"/>
    </source>
</evidence>
<dbReference type="PANTHER" id="PTHR45630:SF1">
    <property type="entry name" value="CATION-TRANSPORTING ATPASE 13A4-RELATED"/>
    <property type="match status" value="1"/>
</dbReference>
<evidence type="ECO:0000256" key="4">
    <source>
        <dbReference type="ARBA" id="ARBA00022723"/>
    </source>
</evidence>
<dbReference type="InterPro" id="IPR059000">
    <property type="entry name" value="ATPase_P-type_domA"/>
</dbReference>
<feature type="domain" description="P-type ATPase A" evidence="13">
    <location>
        <begin position="263"/>
        <end position="385"/>
    </location>
</feature>
<evidence type="ECO:0000256" key="2">
    <source>
        <dbReference type="ARBA" id="ARBA00006000"/>
    </source>
</evidence>
<dbReference type="GO" id="GO:0005524">
    <property type="term" value="F:ATP binding"/>
    <property type="evidence" value="ECO:0007669"/>
    <property type="project" value="UniProtKB-UniRule"/>
</dbReference>
<dbReference type="Gene3D" id="3.40.50.1000">
    <property type="entry name" value="HAD superfamily/HAD-like"/>
    <property type="match status" value="1"/>
</dbReference>
<dbReference type="SUPFAM" id="SSF56784">
    <property type="entry name" value="HAD-like"/>
    <property type="match status" value="1"/>
</dbReference>
<evidence type="ECO:0000313" key="16">
    <source>
        <dbReference type="Proteomes" id="UP000515159"/>
    </source>
</evidence>
<name>A0A6P8S9G5_GEOSA</name>
<evidence type="ECO:0000256" key="8">
    <source>
        <dbReference type="ARBA" id="ARBA00022967"/>
    </source>
</evidence>
<evidence type="ECO:0000259" key="14">
    <source>
        <dbReference type="Pfam" id="PF00690"/>
    </source>
</evidence>
<dbReference type="InterPro" id="IPR004014">
    <property type="entry name" value="ATPase_P-typ_cation-transptr_N"/>
</dbReference>
<keyword evidence="5 12" id="KW-0547">Nucleotide-binding</keyword>
<keyword evidence="7 12" id="KW-0460">Magnesium</keyword>
<dbReference type="InterPro" id="IPR036412">
    <property type="entry name" value="HAD-like_sf"/>
</dbReference>
<dbReference type="SFLD" id="SFLDG00002">
    <property type="entry name" value="C1.7:_P-type_atpase_like"/>
    <property type="match status" value="1"/>
</dbReference>
<feature type="transmembrane region" description="Helical" evidence="12">
    <location>
        <begin position="431"/>
        <end position="458"/>
    </location>
</feature>
<dbReference type="PROSITE" id="PS00154">
    <property type="entry name" value="ATPASE_E1_E2"/>
    <property type="match status" value="1"/>
</dbReference>
<dbReference type="InterPro" id="IPR047819">
    <property type="entry name" value="P5A-ATPase_N"/>
</dbReference>
<evidence type="ECO:0000313" key="17">
    <source>
        <dbReference type="RefSeq" id="XP_033814859.1"/>
    </source>
</evidence>
<dbReference type="SUPFAM" id="SSF81653">
    <property type="entry name" value="Calcium ATPase, transduction domain A"/>
    <property type="match status" value="1"/>
</dbReference>
<evidence type="ECO:0000256" key="9">
    <source>
        <dbReference type="ARBA" id="ARBA00022989"/>
    </source>
</evidence>
<dbReference type="CDD" id="cd07542">
    <property type="entry name" value="P-type_ATPase_cation"/>
    <property type="match status" value="1"/>
</dbReference>
<dbReference type="NCBIfam" id="TIGR01657">
    <property type="entry name" value="P-ATPase-V"/>
    <property type="match status" value="1"/>
</dbReference>
<dbReference type="Gene3D" id="3.40.1110.10">
    <property type="entry name" value="Calcium-transporting ATPase, cytoplasmic domain N"/>
    <property type="match status" value="1"/>
</dbReference>
<dbReference type="Pfam" id="PF13246">
    <property type="entry name" value="Cation_ATPase"/>
    <property type="match status" value="1"/>
</dbReference>
<evidence type="ECO:0000256" key="12">
    <source>
        <dbReference type="RuleBase" id="RU362082"/>
    </source>
</evidence>
<dbReference type="SUPFAM" id="SSF81660">
    <property type="entry name" value="Metal cation-transporting ATPase, ATP-binding domain N"/>
    <property type="match status" value="1"/>
</dbReference>
<comment type="subcellular location">
    <subcellularLocation>
        <location evidence="1 12">Membrane</location>
        <topology evidence="1 12">Multi-pass membrane protein</topology>
    </subcellularLocation>
</comment>
<feature type="transmembrane region" description="Helical" evidence="12">
    <location>
        <begin position="937"/>
        <end position="956"/>
    </location>
</feature>
<reference evidence="17" key="1">
    <citation type="submission" date="2025-08" db="UniProtKB">
        <authorList>
            <consortium name="RefSeq"/>
        </authorList>
    </citation>
    <scope>IDENTIFICATION</scope>
</reference>
<dbReference type="GO" id="GO:0015662">
    <property type="term" value="F:P-type ion transporter activity"/>
    <property type="evidence" value="ECO:0007669"/>
    <property type="project" value="InterPro"/>
</dbReference>
<evidence type="ECO:0000259" key="13">
    <source>
        <dbReference type="Pfam" id="PF00122"/>
    </source>
</evidence>
<comment type="catalytic activity">
    <reaction evidence="11 12">
        <text>ATP + H2O = ADP + phosphate + H(+)</text>
        <dbReference type="Rhea" id="RHEA:13065"/>
        <dbReference type="ChEBI" id="CHEBI:15377"/>
        <dbReference type="ChEBI" id="CHEBI:15378"/>
        <dbReference type="ChEBI" id="CHEBI:30616"/>
        <dbReference type="ChEBI" id="CHEBI:43474"/>
        <dbReference type="ChEBI" id="CHEBI:456216"/>
    </reaction>
</comment>
<dbReference type="PRINTS" id="PR00119">
    <property type="entry name" value="CATATPASE"/>
</dbReference>
<dbReference type="RefSeq" id="XP_033814859.1">
    <property type="nucleotide sequence ID" value="XM_033958968.1"/>
</dbReference>
<evidence type="ECO:0000256" key="5">
    <source>
        <dbReference type="ARBA" id="ARBA00022741"/>
    </source>
</evidence>
<accession>A0A6P8S9G5</accession>
<dbReference type="GO" id="GO:0016887">
    <property type="term" value="F:ATP hydrolysis activity"/>
    <property type="evidence" value="ECO:0007669"/>
    <property type="project" value="InterPro"/>
</dbReference>
<dbReference type="Pfam" id="PF00690">
    <property type="entry name" value="Cation_ATPase_N"/>
    <property type="match status" value="1"/>
</dbReference>
<dbReference type="SFLD" id="SFLDS00003">
    <property type="entry name" value="Haloacid_Dehalogenase"/>
    <property type="match status" value="1"/>
</dbReference>
<dbReference type="InterPro" id="IPR044492">
    <property type="entry name" value="P_typ_ATPase_HD_dom"/>
</dbReference>
<dbReference type="InterPro" id="IPR023214">
    <property type="entry name" value="HAD_sf"/>
</dbReference>
<dbReference type="OrthoDB" id="48943at2759"/>
<dbReference type="NCBIfam" id="TIGR01494">
    <property type="entry name" value="ATPase_P-type"/>
    <property type="match status" value="2"/>
</dbReference>
<dbReference type="InterPro" id="IPR008250">
    <property type="entry name" value="ATPase_P-typ_transduc_dom_A_sf"/>
</dbReference>
<dbReference type="InterPro" id="IPR023298">
    <property type="entry name" value="ATPase_P-typ_TM_dom_sf"/>
</dbReference>
<keyword evidence="8 12" id="KW-1278">Translocase</keyword>
<dbReference type="EC" id="7.2.2.-" evidence="12"/>
<evidence type="ECO:0000256" key="10">
    <source>
        <dbReference type="ARBA" id="ARBA00023136"/>
    </source>
</evidence>
<dbReference type="InterPro" id="IPR018303">
    <property type="entry name" value="ATPase_P-typ_P_site"/>
</dbReference>
<dbReference type="Gene3D" id="2.70.150.10">
    <property type="entry name" value="Calcium-transporting ATPase, cytoplasmic transduction domain A"/>
    <property type="match status" value="1"/>
</dbReference>
<organism evidence="16 17">
    <name type="scientific">Geotrypetes seraphini</name>
    <name type="common">Gaboon caecilian</name>
    <name type="synonym">Caecilia seraphini</name>
    <dbReference type="NCBI Taxonomy" id="260995"/>
    <lineage>
        <taxon>Eukaryota</taxon>
        <taxon>Metazoa</taxon>
        <taxon>Chordata</taxon>
        <taxon>Craniata</taxon>
        <taxon>Vertebrata</taxon>
        <taxon>Euteleostomi</taxon>
        <taxon>Amphibia</taxon>
        <taxon>Gymnophiona</taxon>
        <taxon>Geotrypetes</taxon>
    </lineage>
</organism>
<dbReference type="GO" id="GO:0046872">
    <property type="term" value="F:metal ion binding"/>
    <property type="evidence" value="ECO:0007669"/>
    <property type="project" value="UniProtKB-UniRule"/>
</dbReference>
<dbReference type="GO" id="GO:0006874">
    <property type="term" value="P:intracellular calcium ion homeostasis"/>
    <property type="evidence" value="ECO:0007669"/>
    <property type="project" value="TreeGrafter"/>
</dbReference>
<feature type="transmembrane region" description="Helical" evidence="12">
    <location>
        <begin position="977"/>
        <end position="999"/>
    </location>
</feature>
<evidence type="ECO:0000256" key="6">
    <source>
        <dbReference type="ARBA" id="ARBA00022840"/>
    </source>
</evidence>
<dbReference type="Pfam" id="PF00122">
    <property type="entry name" value="E1-E2_ATPase"/>
    <property type="match status" value="1"/>
</dbReference>
<evidence type="ECO:0000256" key="7">
    <source>
        <dbReference type="ARBA" id="ARBA00022842"/>
    </source>
</evidence>
<dbReference type="GO" id="GO:0015203">
    <property type="term" value="F:polyamine transmembrane transporter activity"/>
    <property type="evidence" value="ECO:0007669"/>
    <property type="project" value="TreeGrafter"/>
</dbReference>
<dbReference type="InterPro" id="IPR047821">
    <property type="entry name" value="P5B-type_ATPase"/>
</dbReference>
<dbReference type="AlphaFoldDB" id="A0A6P8S9G5"/>
<evidence type="ECO:0000259" key="15">
    <source>
        <dbReference type="Pfam" id="PF12409"/>
    </source>
</evidence>
<dbReference type="FunFam" id="3.40.1110.10:FF:000028">
    <property type="entry name" value="Cation-transporting ATPase"/>
    <property type="match status" value="1"/>
</dbReference>
<dbReference type="InterPro" id="IPR001757">
    <property type="entry name" value="P_typ_ATPase"/>
</dbReference>
<keyword evidence="3 12" id="KW-0812">Transmembrane</keyword>
<dbReference type="SUPFAM" id="SSF81665">
    <property type="entry name" value="Calcium ATPase, transmembrane domain M"/>
    <property type="match status" value="1"/>
</dbReference>
<keyword evidence="9 12" id="KW-1133">Transmembrane helix</keyword>